<dbReference type="Gene3D" id="3.90.550.10">
    <property type="entry name" value="Spore Coat Polysaccharide Biosynthesis Protein SpsA, Chain A"/>
    <property type="match status" value="1"/>
</dbReference>
<dbReference type="PANTHER" id="PTHR46390">
    <property type="entry name" value="MANNOSE-1-PHOSPHATE GUANYLYLTRANSFERASE"/>
    <property type="match status" value="1"/>
</dbReference>
<gene>
    <name evidence="2" type="ORF">NSPZN2_30550</name>
</gene>
<organism evidence="2 3">
    <name type="scientific">Nitrospira defluvii</name>
    <dbReference type="NCBI Taxonomy" id="330214"/>
    <lineage>
        <taxon>Bacteria</taxon>
        <taxon>Pseudomonadati</taxon>
        <taxon>Nitrospirota</taxon>
        <taxon>Nitrospiria</taxon>
        <taxon>Nitrospirales</taxon>
        <taxon>Nitrospiraceae</taxon>
        <taxon>Nitrospira</taxon>
    </lineage>
</organism>
<evidence type="ECO:0000313" key="3">
    <source>
        <dbReference type="Proteomes" id="UP000675880"/>
    </source>
</evidence>
<dbReference type="RefSeq" id="WP_213042701.1">
    <property type="nucleotide sequence ID" value="NZ_CAJNBJ010000016.1"/>
</dbReference>
<dbReference type="GO" id="GO:0008928">
    <property type="term" value="F:mannose-1-phosphate guanylyltransferase (GDP) activity"/>
    <property type="evidence" value="ECO:0007669"/>
    <property type="project" value="UniProtKB-EC"/>
</dbReference>
<evidence type="ECO:0000259" key="1">
    <source>
        <dbReference type="Pfam" id="PF00483"/>
    </source>
</evidence>
<dbReference type="Pfam" id="PF00483">
    <property type="entry name" value="NTP_transferase"/>
    <property type="match status" value="1"/>
</dbReference>
<dbReference type="EMBL" id="CAJNBJ010000016">
    <property type="protein sequence ID" value="CAE6759049.1"/>
    <property type="molecule type" value="Genomic_DNA"/>
</dbReference>
<comment type="caution">
    <text evidence="2">The sequence shown here is derived from an EMBL/GenBank/DDBJ whole genome shotgun (WGS) entry which is preliminary data.</text>
</comment>
<dbReference type="InterPro" id="IPR051161">
    <property type="entry name" value="Mannose-6P_isomerase_type2"/>
</dbReference>
<dbReference type="Proteomes" id="UP000675880">
    <property type="component" value="Unassembled WGS sequence"/>
</dbReference>
<dbReference type="InterPro" id="IPR005835">
    <property type="entry name" value="NTP_transferase_dom"/>
</dbReference>
<feature type="domain" description="Nucleotidyl transferase" evidence="1">
    <location>
        <begin position="12"/>
        <end position="220"/>
    </location>
</feature>
<proteinExistence type="predicted"/>
<protein>
    <submittedName>
        <fullName evidence="2">Mannose-1-phosphate guanylyltransferase (GDP)</fullName>
        <ecNumber evidence="2">2.7.7.22</ecNumber>
    </submittedName>
</protein>
<dbReference type="InterPro" id="IPR029044">
    <property type="entry name" value="Nucleotide-diphossugar_trans"/>
</dbReference>
<evidence type="ECO:0000313" key="2">
    <source>
        <dbReference type="EMBL" id="CAE6759049.1"/>
    </source>
</evidence>
<sequence>MNQEQPFPSHWTIVLAGGEGTRMQPLVRRWLGINRPKQYCAFVGSRSMFQHTVDRAALVTEPGRIVAVVARDHRQEIMTQLQGRTVGQVIYQPRNCETAAGVFLPLTYIHARAPEATVVIFPSDHFVHPEERFLKAVRRVAEVAQWMPDRLVLLGVRADQCEMEYGWIMPGEPLSSTGGDPVRKVDSFIEKPTPGEADAALRHGALWNTFVFAAQAELLWQIGTRCFSDLMRRFEQLRRVIGQPQETNVLDAIYDDMPTYNLSTTLLQQAAESAAVIELHDVLWSDWGQPARVAESLRRIGRMPAFPLECLDRPFEPEPLVGASPEPTMQP</sequence>
<keyword evidence="2" id="KW-0808">Transferase</keyword>
<dbReference type="SUPFAM" id="SSF53448">
    <property type="entry name" value="Nucleotide-diphospho-sugar transferases"/>
    <property type="match status" value="1"/>
</dbReference>
<accession>A0ABM8RLB6</accession>
<dbReference type="PANTHER" id="PTHR46390:SF1">
    <property type="entry name" value="MANNOSE-1-PHOSPHATE GUANYLYLTRANSFERASE"/>
    <property type="match status" value="1"/>
</dbReference>
<keyword evidence="2" id="KW-0548">Nucleotidyltransferase</keyword>
<name>A0ABM8RLB6_9BACT</name>
<dbReference type="EC" id="2.7.7.22" evidence="2"/>
<reference evidence="2 3" key="1">
    <citation type="submission" date="2021-02" db="EMBL/GenBank/DDBJ databases">
        <authorList>
            <person name="Han P."/>
        </authorList>
    </citation>
    <scope>NUCLEOTIDE SEQUENCE [LARGE SCALE GENOMIC DNA]</scope>
    <source>
        <strain evidence="2">Candidatus Nitrospira sp. ZN2</strain>
    </source>
</reference>
<keyword evidence="3" id="KW-1185">Reference proteome</keyword>